<dbReference type="AlphaFoldDB" id="A0A8J2RU77"/>
<dbReference type="OrthoDB" id="3135773at2759"/>
<reference evidence="1" key="1">
    <citation type="submission" date="2021-11" db="EMBL/GenBank/DDBJ databases">
        <authorList>
            <person name="Schell T."/>
        </authorList>
    </citation>
    <scope>NUCLEOTIDE SEQUENCE</scope>
    <source>
        <strain evidence="1">M5</strain>
    </source>
</reference>
<gene>
    <name evidence="1" type="ORF">DGAL_LOCUS10572</name>
</gene>
<evidence type="ECO:0000313" key="1">
    <source>
        <dbReference type="EMBL" id="CAH0107280.1"/>
    </source>
</evidence>
<sequence length="184" mass="21760">MDLVWDAIDFYDQSIVLSKNKSLESEAIAHSHLGRVFEFLKFYEKCHVHYKFTVDLVVAMQPKNFNNHSWYKQALVGLHKLQQQRQYREREEKERIRVEMKGVLVELKKASERSAQTLIDFIYSNLPPQNGQQKSTDHQVKSQLKMALLHHPDKQDMKVHGLKWIVIAEEITLLLTYHYSVLKI</sequence>
<name>A0A8J2RU77_9CRUS</name>
<comment type="caution">
    <text evidence="1">The sequence shown here is derived from an EMBL/GenBank/DDBJ whole genome shotgun (WGS) entry which is preliminary data.</text>
</comment>
<proteinExistence type="predicted"/>
<dbReference type="EMBL" id="CAKKLH010000263">
    <property type="protein sequence ID" value="CAH0107280.1"/>
    <property type="molecule type" value="Genomic_DNA"/>
</dbReference>
<evidence type="ECO:0000313" key="2">
    <source>
        <dbReference type="Proteomes" id="UP000789390"/>
    </source>
</evidence>
<protein>
    <submittedName>
        <fullName evidence="1">Uncharacterized protein</fullName>
    </submittedName>
</protein>
<accession>A0A8J2RU77</accession>
<organism evidence="1 2">
    <name type="scientific">Daphnia galeata</name>
    <dbReference type="NCBI Taxonomy" id="27404"/>
    <lineage>
        <taxon>Eukaryota</taxon>
        <taxon>Metazoa</taxon>
        <taxon>Ecdysozoa</taxon>
        <taxon>Arthropoda</taxon>
        <taxon>Crustacea</taxon>
        <taxon>Branchiopoda</taxon>
        <taxon>Diplostraca</taxon>
        <taxon>Cladocera</taxon>
        <taxon>Anomopoda</taxon>
        <taxon>Daphniidae</taxon>
        <taxon>Daphnia</taxon>
    </lineage>
</organism>
<keyword evidence="2" id="KW-1185">Reference proteome</keyword>
<dbReference type="Proteomes" id="UP000789390">
    <property type="component" value="Unassembled WGS sequence"/>
</dbReference>